<gene>
    <name evidence="1" type="ORF">PHYPSEUDO_008120</name>
</gene>
<dbReference type="AlphaFoldDB" id="A0A8T1VHZ1"/>
<evidence type="ECO:0000313" key="2">
    <source>
        <dbReference type="Proteomes" id="UP000694044"/>
    </source>
</evidence>
<accession>A0A8T1VHZ1</accession>
<dbReference type="Proteomes" id="UP000694044">
    <property type="component" value="Unassembled WGS sequence"/>
</dbReference>
<keyword evidence="2" id="KW-1185">Reference proteome</keyword>
<proteinExistence type="predicted"/>
<name>A0A8T1VHZ1_9STRA</name>
<organism evidence="1 2">
    <name type="scientific">Phytophthora pseudosyringae</name>
    <dbReference type="NCBI Taxonomy" id="221518"/>
    <lineage>
        <taxon>Eukaryota</taxon>
        <taxon>Sar</taxon>
        <taxon>Stramenopiles</taxon>
        <taxon>Oomycota</taxon>
        <taxon>Peronosporomycetes</taxon>
        <taxon>Peronosporales</taxon>
        <taxon>Peronosporaceae</taxon>
        <taxon>Phytophthora</taxon>
    </lineage>
</organism>
<reference evidence="1" key="1">
    <citation type="submission" date="2021-02" db="EMBL/GenBank/DDBJ databases">
        <authorList>
            <person name="Palmer J.M."/>
        </authorList>
    </citation>
    <scope>NUCLEOTIDE SEQUENCE</scope>
    <source>
        <strain evidence="1">SCRP734</strain>
    </source>
</reference>
<evidence type="ECO:0000313" key="1">
    <source>
        <dbReference type="EMBL" id="KAG7379778.1"/>
    </source>
</evidence>
<comment type="caution">
    <text evidence="1">The sequence shown here is derived from an EMBL/GenBank/DDBJ whole genome shotgun (WGS) entry which is preliminary data.</text>
</comment>
<dbReference type="EMBL" id="JAGDFM010000329">
    <property type="protein sequence ID" value="KAG7379778.1"/>
    <property type="molecule type" value="Genomic_DNA"/>
</dbReference>
<sequence length="66" mass="6928">MGSMNVNTIAAPSSASEAVQYCVHQQLLPGLEGGVKVLQPATSRRKLLASMRYGEPPTLRLGSTSA</sequence>
<protein>
    <submittedName>
        <fullName evidence="1">Uncharacterized protein</fullName>
    </submittedName>
</protein>